<dbReference type="STRING" id="885272.JonanDRAFT_1499"/>
<dbReference type="InterPro" id="IPR029000">
    <property type="entry name" value="Cyclophilin-like_dom_sf"/>
</dbReference>
<dbReference type="Proteomes" id="UP000003806">
    <property type="component" value="Chromosome"/>
</dbReference>
<evidence type="ECO:0000313" key="5">
    <source>
        <dbReference type="EMBL" id="EHM13861.1"/>
    </source>
</evidence>
<dbReference type="HOGENOM" id="CLU_028967_0_1_0"/>
<accession>H0UJ34</accession>
<keyword evidence="2" id="KW-0378">Hydrolase</keyword>
<dbReference type="GO" id="GO:0016787">
    <property type="term" value="F:hydrolase activity"/>
    <property type="evidence" value="ECO:0007669"/>
    <property type="project" value="UniProtKB-KW"/>
</dbReference>
<sequence>MRLHISSPGPLTTVQDLGRWGYQAMGMPVSGAMDPSSLRRGNAMLGNRPGDAALEMACVGPDVTFEGSGAVVLTGAELSAQLNSKPVENWAVFEVKSGDRLRFGQLRRGVWGYLCVTGGVSVPLVLGSRSTYLKTGTGGHGGRALAAGDVLQTGEPSAAWRRRVGFICPDSLKPDWSDRALGLVLGLQQDAFPPAGLATLFESEYRVDLTSDRMGYRLEGPAVEHALPPDIVSDGVPLGSVQIPGSGEPIVMMADRQTTGGYTKVGVLTAVSTAFLAQHPAGSSVRFRRLSQDEGVEEARREAEVLAELARAVARWFARPDEKLKTTLGGTWGPAGQRWNLAWRLEGRLEGGRANERG</sequence>
<protein>
    <submittedName>
        <fullName evidence="5">Biotin-dependent carboxylase-like protein</fullName>
    </submittedName>
</protein>
<feature type="domain" description="Carboxyltransferase" evidence="4">
    <location>
        <begin position="24"/>
        <end position="304"/>
    </location>
</feature>
<gene>
    <name evidence="5" type="ORF">JonanDRAFT_1499</name>
</gene>
<dbReference type="SUPFAM" id="SSF50891">
    <property type="entry name" value="Cyclophilin-like"/>
    <property type="match status" value="1"/>
</dbReference>
<reference evidence="5 6" key="1">
    <citation type="submission" date="2011-11" db="EMBL/GenBank/DDBJ databases">
        <title>The Noncontiguous Finished genome of Jonquetella anthropi DSM 22815.</title>
        <authorList>
            <consortium name="US DOE Joint Genome Institute (JGI-PGF)"/>
            <person name="Lucas S."/>
            <person name="Copeland A."/>
            <person name="Lapidus A."/>
            <person name="Glavina del Rio T."/>
            <person name="Dalin E."/>
            <person name="Tice H."/>
            <person name="Bruce D."/>
            <person name="Goodwin L."/>
            <person name="Pitluck S."/>
            <person name="Peters L."/>
            <person name="Mikhailova N."/>
            <person name="Held B."/>
            <person name="Kyrpides N."/>
            <person name="Mavromatis K."/>
            <person name="Ivanova N."/>
            <person name="Markowitz V."/>
            <person name="Cheng J.-F."/>
            <person name="Hugenholtz P."/>
            <person name="Woyke T."/>
            <person name="Wu D."/>
            <person name="Gronow S."/>
            <person name="Wellnitz S."/>
            <person name="Brambilla E."/>
            <person name="Klenk H.-P."/>
            <person name="Eisen J.A."/>
        </authorList>
    </citation>
    <scope>NUCLEOTIDE SEQUENCE [LARGE SCALE GENOMIC DNA]</scope>
    <source>
        <strain evidence="5 6">DSM 22815</strain>
    </source>
</reference>
<keyword evidence="1" id="KW-0547">Nucleotide-binding</keyword>
<dbReference type="EMBL" id="CM001376">
    <property type="protein sequence ID" value="EHM13861.1"/>
    <property type="molecule type" value="Genomic_DNA"/>
</dbReference>
<evidence type="ECO:0000256" key="3">
    <source>
        <dbReference type="ARBA" id="ARBA00022840"/>
    </source>
</evidence>
<organism evidence="5 6">
    <name type="scientific">Jonquetella anthropi DSM 22815</name>
    <dbReference type="NCBI Taxonomy" id="885272"/>
    <lineage>
        <taxon>Bacteria</taxon>
        <taxon>Thermotogati</taxon>
        <taxon>Synergistota</taxon>
        <taxon>Synergistia</taxon>
        <taxon>Synergistales</taxon>
        <taxon>Dethiosulfovibrionaceae</taxon>
        <taxon>Jonquetella</taxon>
    </lineage>
</organism>
<keyword evidence="3" id="KW-0067">ATP-binding</keyword>
<dbReference type="SMART" id="SM00797">
    <property type="entry name" value="AHS2"/>
    <property type="match status" value="1"/>
</dbReference>
<dbReference type="RefSeq" id="WP_008519675.1">
    <property type="nucleotide sequence ID" value="NZ_CM001376.1"/>
</dbReference>
<dbReference type="PANTHER" id="PTHR43309">
    <property type="entry name" value="5-OXOPROLINASE SUBUNIT C"/>
    <property type="match status" value="1"/>
</dbReference>
<keyword evidence="6" id="KW-1185">Reference proteome</keyword>
<dbReference type="OrthoDB" id="9782422at2"/>
<dbReference type="AlphaFoldDB" id="H0UJ34"/>
<dbReference type="GO" id="GO:0005524">
    <property type="term" value="F:ATP binding"/>
    <property type="evidence" value="ECO:0007669"/>
    <property type="project" value="UniProtKB-KW"/>
</dbReference>
<dbReference type="Gene3D" id="2.40.100.10">
    <property type="entry name" value="Cyclophilin-like"/>
    <property type="match status" value="1"/>
</dbReference>
<name>H0UJ34_9BACT</name>
<dbReference type="Pfam" id="PF02626">
    <property type="entry name" value="CT_A_B"/>
    <property type="match status" value="1"/>
</dbReference>
<dbReference type="PANTHER" id="PTHR43309:SF5">
    <property type="entry name" value="5-OXOPROLINASE SUBUNIT C"/>
    <property type="match status" value="1"/>
</dbReference>
<dbReference type="NCBIfam" id="TIGR00724">
    <property type="entry name" value="urea_amlyse_rel"/>
    <property type="match status" value="1"/>
</dbReference>
<evidence type="ECO:0000313" key="6">
    <source>
        <dbReference type="Proteomes" id="UP000003806"/>
    </source>
</evidence>
<evidence type="ECO:0000256" key="1">
    <source>
        <dbReference type="ARBA" id="ARBA00022741"/>
    </source>
</evidence>
<evidence type="ECO:0000256" key="2">
    <source>
        <dbReference type="ARBA" id="ARBA00022801"/>
    </source>
</evidence>
<dbReference type="InterPro" id="IPR003778">
    <property type="entry name" value="CT_A_B"/>
</dbReference>
<dbReference type="InterPro" id="IPR052708">
    <property type="entry name" value="PxpC"/>
</dbReference>
<dbReference type="eggNOG" id="COG1984">
    <property type="taxonomic scope" value="Bacteria"/>
</dbReference>
<evidence type="ECO:0000259" key="4">
    <source>
        <dbReference type="SMART" id="SM00797"/>
    </source>
</evidence>
<proteinExistence type="predicted"/>